<dbReference type="PROSITE" id="PS51186">
    <property type="entry name" value="GNAT"/>
    <property type="match status" value="1"/>
</dbReference>
<protein>
    <submittedName>
        <fullName evidence="2">GNAT superfamily N-acetyltransferase</fullName>
    </submittedName>
</protein>
<dbReference type="EMBL" id="JACHLR010000003">
    <property type="protein sequence ID" value="MBB4857539.1"/>
    <property type="molecule type" value="Genomic_DNA"/>
</dbReference>
<dbReference type="CDD" id="cd04301">
    <property type="entry name" value="NAT_SF"/>
    <property type="match status" value="1"/>
</dbReference>
<keyword evidence="3" id="KW-1185">Reference proteome</keyword>
<dbReference type="InterPro" id="IPR016181">
    <property type="entry name" value="Acyl_CoA_acyltransferase"/>
</dbReference>
<sequence length="147" mass="16748">MIELSDDPRRIDLDRVHGWLTMSYWTPGIARDRVARQNAGSHCLGAYHIEHGQVGFARVISDKASFAWLADVWVDEAARGQGLGRRMVRWFLEHPDYATVRRFALVTADAHGVYQNLGFHAPLKPERYMERLSNEFADLLSRAAEPA</sequence>
<dbReference type="Proteomes" id="UP000555448">
    <property type="component" value="Unassembled WGS sequence"/>
</dbReference>
<dbReference type="AlphaFoldDB" id="A0A7W7NVQ1"/>
<keyword evidence="2" id="KW-0808">Transferase</keyword>
<dbReference type="RefSeq" id="WP_184242831.1">
    <property type="nucleotide sequence ID" value="NZ_JACHLR010000003.1"/>
</dbReference>
<dbReference type="Gene3D" id="3.40.630.30">
    <property type="match status" value="1"/>
</dbReference>
<comment type="caution">
    <text evidence="2">The sequence shown here is derived from an EMBL/GenBank/DDBJ whole genome shotgun (WGS) entry which is preliminary data.</text>
</comment>
<feature type="domain" description="N-acetyltransferase" evidence="1">
    <location>
        <begin position="2"/>
        <end position="145"/>
    </location>
</feature>
<gene>
    <name evidence="2" type="ORF">HNO88_000850</name>
</gene>
<proteinExistence type="predicted"/>
<accession>A0A7W7NVQ1</accession>
<dbReference type="PANTHER" id="PTHR43233:SF1">
    <property type="entry name" value="FAMILY N-ACETYLTRANSFERASE, PUTATIVE (AFU_ORTHOLOGUE AFUA_6G03350)-RELATED"/>
    <property type="match status" value="1"/>
</dbReference>
<name>A0A7W7NVQ1_9SPHN</name>
<evidence type="ECO:0000313" key="2">
    <source>
        <dbReference type="EMBL" id="MBB4857539.1"/>
    </source>
</evidence>
<evidence type="ECO:0000259" key="1">
    <source>
        <dbReference type="PROSITE" id="PS51186"/>
    </source>
</evidence>
<reference evidence="2 3" key="1">
    <citation type="submission" date="2020-08" db="EMBL/GenBank/DDBJ databases">
        <title>Functional genomics of gut bacteria from endangered species of beetles.</title>
        <authorList>
            <person name="Carlos-Shanley C."/>
        </authorList>
    </citation>
    <scope>NUCLEOTIDE SEQUENCE [LARGE SCALE GENOMIC DNA]</scope>
    <source>
        <strain evidence="2 3">S00245</strain>
    </source>
</reference>
<dbReference type="GO" id="GO:0016747">
    <property type="term" value="F:acyltransferase activity, transferring groups other than amino-acyl groups"/>
    <property type="evidence" value="ECO:0007669"/>
    <property type="project" value="InterPro"/>
</dbReference>
<organism evidence="2 3">
    <name type="scientific">Novosphingobium chloroacetimidivorans</name>
    <dbReference type="NCBI Taxonomy" id="1428314"/>
    <lineage>
        <taxon>Bacteria</taxon>
        <taxon>Pseudomonadati</taxon>
        <taxon>Pseudomonadota</taxon>
        <taxon>Alphaproteobacteria</taxon>
        <taxon>Sphingomonadales</taxon>
        <taxon>Sphingomonadaceae</taxon>
        <taxon>Novosphingobium</taxon>
    </lineage>
</organism>
<dbReference type="InterPro" id="IPR053144">
    <property type="entry name" value="Acetyltransferase_Butenolide"/>
</dbReference>
<evidence type="ECO:0000313" key="3">
    <source>
        <dbReference type="Proteomes" id="UP000555448"/>
    </source>
</evidence>
<dbReference type="SUPFAM" id="SSF55729">
    <property type="entry name" value="Acyl-CoA N-acyltransferases (Nat)"/>
    <property type="match status" value="1"/>
</dbReference>
<dbReference type="Pfam" id="PF13508">
    <property type="entry name" value="Acetyltransf_7"/>
    <property type="match status" value="1"/>
</dbReference>
<dbReference type="InterPro" id="IPR000182">
    <property type="entry name" value="GNAT_dom"/>
</dbReference>
<dbReference type="PANTHER" id="PTHR43233">
    <property type="entry name" value="FAMILY N-ACETYLTRANSFERASE, PUTATIVE (AFU_ORTHOLOGUE AFUA_6G03350)-RELATED"/>
    <property type="match status" value="1"/>
</dbReference>